<name>A0A085M163_9BILA</name>
<protein>
    <submittedName>
        <fullName evidence="2">Uncharacterized protein</fullName>
    </submittedName>
</protein>
<feature type="compositionally biased region" description="Acidic residues" evidence="1">
    <location>
        <begin position="125"/>
        <end position="139"/>
    </location>
</feature>
<evidence type="ECO:0000313" key="2">
    <source>
        <dbReference type="EMBL" id="KFD50959.1"/>
    </source>
</evidence>
<dbReference type="EMBL" id="KL363245">
    <property type="protein sequence ID" value="KFD50959.1"/>
    <property type="molecule type" value="Genomic_DNA"/>
</dbReference>
<organism evidence="2 3">
    <name type="scientific">Trichuris suis</name>
    <name type="common">pig whipworm</name>
    <dbReference type="NCBI Taxonomy" id="68888"/>
    <lineage>
        <taxon>Eukaryota</taxon>
        <taxon>Metazoa</taxon>
        <taxon>Ecdysozoa</taxon>
        <taxon>Nematoda</taxon>
        <taxon>Enoplea</taxon>
        <taxon>Dorylaimia</taxon>
        <taxon>Trichinellida</taxon>
        <taxon>Trichuridae</taxon>
        <taxon>Trichuris</taxon>
    </lineage>
</organism>
<feature type="region of interest" description="Disordered" evidence="1">
    <location>
        <begin position="104"/>
        <end position="139"/>
    </location>
</feature>
<keyword evidence="3" id="KW-1185">Reference proteome</keyword>
<accession>A0A085M163</accession>
<dbReference type="Proteomes" id="UP000030764">
    <property type="component" value="Unassembled WGS sequence"/>
</dbReference>
<gene>
    <name evidence="2" type="ORF">M513_08141</name>
</gene>
<dbReference type="AlphaFoldDB" id="A0A085M163"/>
<reference evidence="2 3" key="1">
    <citation type="journal article" date="2014" name="Nat. Genet.">
        <title>Genome and transcriptome of the porcine whipworm Trichuris suis.</title>
        <authorList>
            <person name="Jex A.R."/>
            <person name="Nejsum P."/>
            <person name="Schwarz E.M."/>
            <person name="Hu L."/>
            <person name="Young N.D."/>
            <person name="Hall R.S."/>
            <person name="Korhonen P.K."/>
            <person name="Liao S."/>
            <person name="Thamsborg S."/>
            <person name="Xia J."/>
            <person name="Xu P."/>
            <person name="Wang S."/>
            <person name="Scheerlinck J.P."/>
            <person name="Hofmann A."/>
            <person name="Sternberg P.W."/>
            <person name="Wang J."/>
            <person name="Gasser R.B."/>
        </authorList>
    </citation>
    <scope>NUCLEOTIDE SEQUENCE [LARGE SCALE GENOMIC DNA]</scope>
    <source>
        <strain evidence="2">DCEP-RM93M</strain>
    </source>
</reference>
<evidence type="ECO:0000313" key="3">
    <source>
        <dbReference type="Proteomes" id="UP000030764"/>
    </source>
</evidence>
<sequence>MPRYTVLLLEVFAWLLVARRVLLIARRILLVARRILLIEVPYIAAYNSSESSTYLPRYTVTVFLKLRVASTPVNVSECLAPYSDWSISNTLTGWTDGLGEVQTLNDNEVGRPLPEVQEGPKEEENEKEENDDGIDEIEEYASPSHSRIFECSEIALE</sequence>
<proteinExistence type="predicted"/>
<evidence type="ECO:0000256" key="1">
    <source>
        <dbReference type="SAM" id="MobiDB-lite"/>
    </source>
</evidence>